<organism evidence="1 2">
    <name type="scientific">Candidatus Brocadia carolinensis</name>
    <dbReference type="NCBI Taxonomy" id="1004156"/>
    <lineage>
        <taxon>Bacteria</taxon>
        <taxon>Pseudomonadati</taxon>
        <taxon>Planctomycetota</taxon>
        <taxon>Candidatus Brocadiia</taxon>
        <taxon>Candidatus Brocadiales</taxon>
        <taxon>Candidatus Brocadiaceae</taxon>
        <taxon>Candidatus Brocadia</taxon>
    </lineage>
</organism>
<sequence length="80" mass="9544">MVRVKRRYHCRETIDREAEAGASFGIPCQYARNKRRNLLAMTKACQPISGIYHRKTRRAQKWKKFSSSVQFELQNPKLFR</sequence>
<proteinExistence type="predicted"/>
<comment type="caution">
    <text evidence="1">The sequence shown here is derived from an EMBL/GenBank/DDBJ whole genome shotgun (WGS) entry which is preliminary data.</text>
</comment>
<dbReference type="EMBL" id="AYTS01000026">
    <property type="protein sequence ID" value="OOP57507.1"/>
    <property type="molecule type" value="Genomic_DNA"/>
</dbReference>
<gene>
    <name evidence="1" type="ORF">AYP45_02910</name>
</gene>
<accession>A0A1V4AWJ8</accession>
<reference evidence="1 2" key="1">
    <citation type="journal article" date="2017" name="Water Res.">
        <title>Discovery and metagenomic analysis of an anammox bacterial enrichment related to Candidatus "Brocadia caroliniensis" in a full-scale glycerol-fed nitritation-denitritation separate centrate treatment process.</title>
        <authorList>
            <person name="Park H."/>
            <person name="Brotto A.C."/>
            <person name="van Loosdrecht M.C."/>
            <person name="Chandran K."/>
        </authorList>
    </citation>
    <scope>NUCLEOTIDE SEQUENCE [LARGE SCALE GENOMIC DNA]</scope>
    <source>
        <strain evidence="1">26THWARD</strain>
    </source>
</reference>
<name>A0A1V4AWJ8_9BACT</name>
<evidence type="ECO:0000313" key="2">
    <source>
        <dbReference type="Proteomes" id="UP000189681"/>
    </source>
</evidence>
<protein>
    <submittedName>
        <fullName evidence="1">Uncharacterized protein</fullName>
    </submittedName>
</protein>
<dbReference type="AlphaFoldDB" id="A0A1V4AWJ8"/>
<dbReference type="Proteomes" id="UP000189681">
    <property type="component" value="Unassembled WGS sequence"/>
</dbReference>
<dbReference type="STRING" id="1004156.AYP45_02910"/>
<evidence type="ECO:0000313" key="1">
    <source>
        <dbReference type="EMBL" id="OOP57507.1"/>
    </source>
</evidence>